<evidence type="ECO:0000256" key="8">
    <source>
        <dbReference type="ARBA" id="ARBA00022741"/>
    </source>
</evidence>
<dbReference type="GO" id="GO:0004519">
    <property type="term" value="F:endonuclease activity"/>
    <property type="evidence" value="ECO:0007669"/>
    <property type="project" value="UniProtKB-KW"/>
</dbReference>
<keyword evidence="12" id="KW-0238">DNA-binding</keyword>
<dbReference type="GO" id="GO:0016779">
    <property type="term" value="F:nucleotidyltransferase activity"/>
    <property type="evidence" value="ECO:0007669"/>
    <property type="project" value="UniProtKB-KW"/>
</dbReference>
<feature type="binding site" evidence="14">
    <location>
        <position position="54"/>
    </location>
    <ligand>
        <name>a divalent metal cation</name>
        <dbReference type="ChEBI" id="CHEBI:60240"/>
    </ligand>
</feature>
<evidence type="ECO:0000256" key="12">
    <source>
        <dbReference type="ARBA" id="ARBA00023125"/>
    </source>
</evidence>
<evidence type="ECO:0000256" key="6">
    <source>
        <dbReference type="ARBA" id="ARBA00022722"/>
    </source>
</evidence>
<evidence type="ECO:0000259" key="15">
    <source>
        <dbReference type="PROSITE" id="PS52020"/>
    </source>
</evidence>
<feature type="domain" description="CRESS-DNA virus Rep endonuclease" evidence="15">
    <location>
        <begin position="7"/>
        <end position="114"/>
    </location>
</feature>
<comment type="subcellular location">
    <subcellularLocation>
        <location evidence="1">Host nucleus</location>
    </subcellularLocation>
</comment>
<dbReference type="GO" id="GO:0005198">
    <property type="term" value="F:structural molecule activity"/>
    <property type="evidence" value="ECO:0007669"/>
    <property type="project" value="InterPro"/>
</dbReference>
<keyword evidence="10" id="KW-0378">Hydrolase</keyword>
<comment type="cofactor">
    <cofactor evidence="14">
        <name>Mg(2+)</name>
        <dbReference type="ChEBI" id="CHEBI:18420"/>
    </cofactor>
    <cofactor evidence="14">
        <name>Mn(2+)</name>
        <dbReference type="ChEBI" id="CHEBI:29035"/>
    </cofactor>
    <text evidence="14">Divalent metal cations, possibly Mg(2+) or Mn(2+).</text>
</comment>
<evidence type="ECO:0000313" key="16">
    <source>
        <dbReference type="EMBL" id="UPW41528.1"/>
    </source>
</evidence>
<feature type="binding site" evidence="14">
    <location>
        <position position="46"/>
    </location>
    <ligand>
        <name>a divalent metal cation</name>
        <dbReference type="ChEBI" id="CHEBI:60240"/>
    </ligand>
</feature>
<evidence type="ECO:0000256" key="14">
    <source>
        <dbReference type="PIRSR" id="PIRSR601191-2"/>
    </source>
</evidence>
<dbReference type="PROSITE" id="PS52020">
    <property type="entry name" value="CRESS_DNA_REP"/>
    <property type="match status" value="1"/>
</dbReference>
<feature type="binding site" evidence="14">
    <location>
        <position position="56"/>
    </location>
    <ligand>
        <name>a divalent metal cation</name>
        <dbReference type="ChEBI" id="CHEBI:60240"/>
    </ligand>
</feature>
<dbReference type="GO" id="GO:0046872">
    <property type="term" value="F:metal ion binding"/>
    <property type="evidence" value="ECO:0007669"/>
    <property type="project" value="UniProtKB-KW"/>
</dbReference>
<evidence type="ECO:0000256" key="5">
    <source>
        <dbReference type="ARBA" id="ARBA00022705"/>
    </source>
</evidence>
<keyword evidence="8" id="KW-0547">Nucleotide-binding</keyword>
<name>A0A976N210_9VIRU</name>
<reference evidence="16" key="1">
    <citation type="submission" date="2022-02" db="EMBL/GenBank/DDBJ databases">
        <title>Towards deciphering the DNA virus diversity associated with rodent species in the families Cricetidae and Heteromyidae.</title>
        <authorList>
            <person name="Lund M."/>
            <person name="Larsen B.B."/>
            <person name="Gryseels S."/>
            <person name="Kraberger S."/>
            <person name="Rowsey D.M."/>
            <person name="Steger L."/>
            <person name="Yule K.M."/>
            <person name="Upham N.S."/>
            <person name="Worobey M."/>
            <person name="Van Doorslaer K."/>
            <person name="Varsani A."/>
        </authorList>
    </citation>
    <scope>NUCLEOTIDE SEQUENCE</scope>
    <source>
        <strain evidence="16">NeonRodF8_90</strain>
    </source>
</reference>
<evidence type="ECO:0000256" key="3">
    <source>
        <dbReference type="ARBA" id="ARBA00022679"/>
    </source>
</evidence>
<dbReference type="InterPro" id="IPR001191">
    <property type="entry name" value="Gemini_AL1_REP"/>
</dbReference>
<evidence type="ECO:0000256" key="10">
    <source>
        <dbReference type="ARBA" id="ARBA00022801"/>
    </source>
</evidence>
<dbReference type="InterPro" id="IPR001301">
    <property type="entry name" value="Gemini_AL1_CLV"/>
</dbReference>
<dbReference type="GO" id="GO:0016787">
    <property type="term" value="F:hydrolase activity"/>
    <property type="evidence" value="ECO:0007669"/>
    <property type="project" value="UniProtKB-KW"/>
</dbReference>
<keyword evidence="6" id="KW-0540">Nuclease</keyword>
<evidence type="ECO:0000256" key="13">
    <source>
        <dbReference type="PIRSR" id="PIRSR601191-1"/>
    </source>
</evidence>
<dbReference type="InterPro" id="IPR049912">
    <property type="entry name" value="CRESS_DNA_REP"/>
</dbReference>
<accession>A0A976N210</accession>
<evidence type="ECO:0000256" key="7">
    <source>
        <dbReference type="ARBA" id="ARBA00022723"/>
    </source>
</evidence>
<sequence length="316" mass="36569">MPPRNFAYDSQHVFLTYPQCGDLSKERVRDFFLETTGAQRFYIARELHSDGQPHIHAYIHWGARRRFSGTTIFDVDGHHPNIQKPRSPKHVVEYCAKEDSAPLANFSAADLGNDDVERGWGALLIDCPDADTFLRRVEERYPRDLCLSLGRLLEFCKWKWGSGRMGYTGRTRDQFLEPQSLTDWAAITIEIVVERPLSLILLGESRLGKTEWARSLGPHMYFCGMLNLDDWDDDAKYIVLDDFDIKFFPQWKSFFGAQKSFVLTDKYRQKRTVSWGRPCIWVCNFEGHPRRALSGAQCSWLALNSTTVEITEPLFE</sequence>
<dbReference type="GO" id="GO:0042025">
    <property type="term" value="C:host cell nucleus"/>
    <property type="evidence" value="ECO:0007669"/>
    <property type="project" value="UniProtKB-SubCell"/>
</dbReference>
<dbReference type="GO" id="GO:0006260">
    <property type="term" value="P:DNA replication"/>
    <property type="evidence" value="ECO:0007669"/>
    <property type="project" value="UniProtKB-KW"/>
</dbReference>
<dbReference type="Gene3D" id="3.40.1310.20">
    <property type="match status" value="1"/>
</dbReference>
<dbReference type="Pfam" id="PF00799">
    <property type="entry name" value="Gemini_AL1"/>
    <property type="match status" value="1"/>
</dbReference>
<keyword evidence="9" id="KW-0255">Endonuclease</keyword>
<feature type="active site" description="For DNA cleavage activity" evidence="13">
    <location>
        <position position="94"/>
    </location>
</feature>
<evidence type="ECO:0000256" key="2">
    <source>
        <dbReference type="ARBA" id="ARBA00022562"/>
    </source>
</evidence>
<feature type="binding site" evidence="14">
    <location>
        <position position="98"/>
    </location>
    <ligand>
        <name>a divalent metal cation</name>
        <dbReference type="ChEBI" id="CHEBI:60240"/>
    </ligand>
</feature>
<evidence type="ECO:0000256" key="9">
    <source>
        <dbReference type="ARBA" id="ARBA00022759"/>
    </source>
</evidence>
<organism evidence="16">
    <name type="scientific">Peromfec virus RodF8_90</name>
    <dbReference type="NCBI Taxonomy" id="2929285"/>
    <lineage>
        <taxon>Viruses</taxon>
        <taxon>Monodnaviria</taxon>
        <taxon>Shotokuvirae</taxon>
        <taxon>Cressdnaviricota</taxon>
    </lineage>
</organism>
<keyword evidence="4" id="KW-0548">Nucleotidyltransferase</keyword>
<dbReference type="PRINTS" id="PR00228">
    <property type="entry name" value="GEMCOATCLVL1"/>
</dbReference>
<evidence type="ECO:0000256" key="4">
    <source>
        <dbReference type="ARBA" id="ARBA00022695"/>
    </source>
</evidence>
<proteinExistence type="predicted"/>
<keyword evidence="11" id="KW-0190">Covalent protein-DNA linkage</keyword>
<dbReference type="EMBL" id="OM869620">
    <property type="protein sequence ID" value="UPW41528.1"/>
    <property type="molecule type" value="Genomic_DNA"/>
</dbReference>
<dbReference type="GO" id="GO:0003677">
    <property type="term" value="F:DNA binding"/>
    <property type="evidence" value="ECO:0007669"/>
    <property type="project" value="UniProtKB-KW"/>
</dbReference>
<dbReference type="PRINTS" id="PR00227">
    <property type="entry name" value="GEMCOATAL1"/>
</dbReference>
<dbReference type="GO" id="GO:0000166">
    <property type="term" value="F:nucleotide binding"/>
    <property type="evidence" value="ECO:0007669"/>
    <property type="project" value="UniProtKB-KW"/>
</dbReference>
<keyword evidence="2" id="KW-1048">Host nucleus</keyword>
<evidence type="ECO:0000256" key="1">
    <source>
        <dbReference type="ARBA" id="ARBA00004147"/>
    </source>
</evidence>
<dbReference type="SUPFAM" id="SSF55464">
    <property type="entry name" value="Origin of replication-binding domain, RBD-like"/>
    <property type="match status" value="1"/>
</dbReference>
<keyword evidence="5" id="KW-0235">DNA replication</keyword>
<keyword evidence="3" id="KW-0808">Transferase</keyword>
<keyword evidence="7 14" id="KW-0479">Metal-binding</keyword>
<evidence type="ECO:0000256" key="11">
    <source>
        <dbReference type="ARBA" id="ARBA00023124"/>
    </source>
</evidence>
<protein>
    <submittedName>
        <fullName evidence="16">Replication associated protein</fullName>
    </submittedName>
</protein>